<keyword evidence="2" id="KW-1185">Reference proteome</keyword>
<comment type="caution">
    <text evidence="1">The sequence shown here is derived from an EMBL/GenBank/DDBJ whole genome shotgun (WGS) entry which is preliminary data.</text>
</comment>
<name>A0ACB7YER5_9ERIC</name>
<dbReference type="EMBL" id="CM037158">
    <property type="protein sequence ID" value="KAH7852021.1"/>
    <property type="molecule type" value="Genomic_DNA"/>
</dbReference>
<evidence type="ECO:0000313" key="1">
    <source>
        <dbReference type="EMBL" id="KAH7852021.1"/>
    </source>
</evidence>
<protein>
    <submittedName>
        <fullName evidence="1">Uncharacterized protein</fullName>
    </submittedName>
</protein>
<evidence type="ECO:0000313" key="2">
    <source>
        <dbReference type="Proteomes" id="UP000828048"/>
    </source>
</evidence>
<accession>A0ACB7YER5</accession>
<proteinExistence type="predicted"/>
<gene>
    <name evidence="1" type="ORF">Vadar_019597</name>
</gene>
<reference evidence="1 2" key="1">
    <citation type="journal article" date="2021" name="Hortic Res">
        <title>High-quality reference genome and annotation aids understanding of berry development for evergreen blueberry (Vaccinium darrowii).</title>
        <authorList>
            <person name="Yu J."/>
            <person name="Hulse-Kemp A.M."/>
            <person name="Babiker E."/>
            <person name="Staton M."/>
        </authorList>
    </citation>
    <scope>NUCLEOTIDE SEQUENCE [LARGE SCALE GENOMIC DNA]</scope>
    <source>
        <strain evidence="2">cv. NJ 8807/NJ 8810</strain>
        <tissue evidence="1">Young leaf</tissue>
    </source>
</reference>
<organism evidence="1 2">
    <name type="scientific">Vaccinium darrowii</name>
    <dbReference type="NCBI Taxonomy" id="229202"/>
    <lineage>
        <taxon>Eukaryota</taxon>
        <taxon>Viridiplantae</taxon>
        <taxon>Streptophyta</taxon>
        <taxon>Embryophyta</taxon>
        <taxon>Tracheophyta</taxon>
        <taxon>Spermatophyta</taxon>
        <taxon>Magnoliopsida</taxon>
        <taxon>eudicotyledons</taxon>
        <taxon>Gunneridae</taxon>
        <taxon>Pentapetalae</taxon>
        <taxon>asterids</taxon>
        <taxon>Ericales</taxon>
        <taxon>Ericaceae</taxon>
        <taxon>Vaccinioideae</taxon>
        <taxon>Vaccinieae</taxon>
        <taxon>Vaccinium</taxon>
    </lineage>
</organism>
<sequence length="220" mass="25944">MASQNQRNQQNQRNHPVVTVEMYVALQQQMKILNQTLQETQQQNQELRNQLQRSEERQPTHPQPSNHLPTHQDDQVEESRRAEDEESGQLRFTLTKEPPTTMAKLMLKAQQHMNVEDALNARQQILGNLYYDPDLKWPGKLRTDPNKWPRDKWCRFHRDHGHETDDCIDLKQQIEDLIQRVVKYWGRQVTTDQLNSNGILWKANPSKREDSPPSHFGGRG</sequence>
<dbReference type="Proteomes" id="UP000828048">
    <property type="component" value="Chromosome 8"/>
</dbReference>